<evidence type="ECO:0000313" key="11">
    <source>
        <dbReference type="EMBL" id="PTD97042.1"/>
    </source>
</evidence>
<dbReference type="InterPro" id="IPR025713">
    <property type="entry name" value="MotB-like_N_dom"/>
</dbReference>
<feature type="domain" description="OmpA-like" evidence="10">
    <location>
        <begin position="147"/>
        <end position="268"/>
    </location>
</feature>
<reference evidence="11 12" key="1">
    <citation type="submission" date="2018-03" db="EMBL/GenBank/DDBJ databases">
        <authorList>
            <person name="Keele B.F."/>
        </authorList>
    </citation>
    <scope>NUCLEOTIDE SEQUENCE [LARGE SCALE GENOMIC DNA]</scope>
    <source>
        <strain evidence="11 12">D20</strain>
    </source>
</reference>
<comment type="caution">
    <text evidence="11">The sequence shown here is derived from an EMBL/GenBank/DDBJ whole genome shotgun (WGS) entry which is preliminary data.</text>
</comment>
<dbReference type="Proteomes" id="UP000241193">
    <property type="component" value="Unassembled WGS sequence"/>
</dbReference>
<dbReference type="InterPro" id="IPR036737">
    <property type="entry name" value="OmpA-like_sf"/>
</dbReference>
<evidence type="ECO:0000256" key="4">
    <source>
        <dbReference type="ARBA" id="ARBA00022692"/>
    </source>
</evidence>
<dbReference type="NCBIfam" id="NF006508">
    <property type="entry name" value="PRK08944.1"/>
    <property type="match status" value="1"/>
</dbReference>
<comment type="similarity">
    <text evidence="2">Belongs to the MotB family.</text>
</comment>
<dbReference type="PANTHER" id="PTHR30329:SF21">
    <property type="entry name" value="LIPOPROTEIN YIAD-RELATED"/>
    <property type="match status" value="1"/>
</dbReference>
<dbReference type="PANTHER" id="PTHR30329">
    <property type="entry name" value="STATOR ELEMENT OF FLAGELLAR MOTOR COMPLEX"/>
    <property type="match status" value="1"/>
</dbReference>
<organism evidence="11 12">
    <name type="scientific">Pseudothauera lacus</name>
    <dbReference type="NCBI Taxonomy" id="2136175"/>
    <lineage>
        <taxon>Bacteria</taxon>
        <taxon>Pseudomonadati</taxon>
        <taxon>Pseudomonadota</taxon>
        <taxon>Betaproteobacteria</taxon>
        <taxon>Rhodocyclales</taxon>
        <taxon>Zoogloeaceae</taxon>
        <taxon>Pseudothauera</taxon>
    </lineage>
</organism>
<dbReference type="CDD" id="cd07185">
    <property type="entry name" value="OmpA_C-like"/>
    <property type="match status" value="1"/>
</dbReference>
<evidence type="ECO:0000256" key="9">
    <source>
        <dbReference type="SAM" id="Phobius"/>
    </source>
</evidence>
<evidence type="ECO:0000256" key="8">
    <source>
        <dbReference type="SAM" id="MobiDB-lite"/>
    </source>
</evidence>
<dbReference type="PROSITE" id="PS51123">
    <property type="entry name" value="OMPA_2"/>
    <property type="match status" value="1"/>
</dbReference>
<dbReference type="InterPro" id="IPR050330">
    <property type="entry name" value="Bact_OuterMem_StrucFunc"/>
</dbReference>
<reference evidence="11 12" key="2">
    <citation type="submission" date="2018-04" db="EMBL/GenBank/DDBJ databases">
        <title>Thauera lacus sp. nov., isolated from an saline lake in Inner Mongolia, China.</title>
        <authorList>
            <person name="Liang Q.-Y."/>
        </authorList>
    </citation>
    <scope>NUCLEOTIDE SEQUENCE [LARGE SCALE GENOMIC DNA]</scope>
    <source>
        <strain evidence="11 12">D20</strain>
    </source>
</reference>
<keyword evidence="6 7" id="KW-0472">Membrane</keyword>
<gene>
    <name evidence="11" type="ORF">C8261_06525</name>
</gene>
<feature type="region of interest" description="Disordered" evidence="8">
    <location>
        <begin position="75"/>
        <end position="96"/>
    </location>
</feature>
<dbReference type="SUPFAM" id="SSF103088">
    <property type="entry name" value="OmpA-like"/>
    <property type="match status" value="1"/>
</dbReference>
<dbReference type="GO" id="GO:0005886">
    <property type="term" value="C:plasma membrane"/>
    <property type="evidence" value="ECO:0007669"/>
    <property type="project" value="UniProtKB-SubCell"/>
</dbReference>
<comment type="subcellular location">
    <subcellularLocation>
        <location evidence="1">Cell membrane</location>
        <topology evidence="1">Single-pass membrane protein</topology>
    </subcellularLocation>
</comment>
<evidence type="ECO:0000256" key="2">
    <source>
        <dbReference type="ARBA" id="ARBA00008914"/>
    </source>
</evidence>
<evidence type="ECO:0000256" key="6">
    <source>
        <dbReference type="ARBA" id="ARBA00023136"/>
    </source>
</evidence>
<sequence length="297" mass="32799">MDLPEEEKAGMPAWVMTFADLMSLLMCFFVLLLSFAEMDAIKFKEIATQMAKAFGVQREVPAIEIPMGTSPIFDKFSPGTPQPTPVDSVRQQTTREEPRLRTFTADAATEARVREAAEQQVAKTAQTLRETLQQELAGGMLQLEQERKRIVIRIEERGSFPSGSAELSADFAAMIGRIGQSLAEIPGEIAVEGHTDDVPISTARFRSNWDLSAARASSVANALLDSRSVAPARLRVHGFAETRPLVDNSTAAQRALNRRVEIVVDLAGPMESFETRAHELIGRGMEEMVQYMGWQTD</sequence>
<dbReference type="Pfam" id="PF00691">
    <property type="entry name" value="OmpA"/>
    <property type="match status" value="1"/>
</dbReference>
<dbReference type="InterPro" id="IPR006665">
    <property type="entry name" value="OmpA-like"/>
</dbReference>
<dbReference type="AlphaFoldDB" id="A0A2T4IGZ1"/>
<keyword evidence="5 9" id="KW-1133">Transmembrane helix</keyword>
<evidence type="ECO:0000256" key="5">
    <source>
        <dbReference type="ARBA" id="ARBA00022989"/>
    </source>
</evidence>
<dbReference type="OrthoDB" id="9815217at2"/>
<evidence type="ECO:0000256" key="7">
    <source>
        <dbReference type="PROSITE-ProRule" id="PRU00473"/>
    </source>
</evidence>
<dbReference type="Pfam" id="PF13677">
    <property type="entry name" value="MotB_plug"/>
    <property type="match status" value="1"/>
</dbReference>
<dbReference type="RefSeq" id="WP_107492851.1">
    <property type="nucleotide sequence ID" value="NZ_PZKC01000004.1"/>
</dbReference>
<dbReference type="EMBL" id="PZKC01000004">
    <property type="protein sequence ID" value="PTD97042.1"/>
    <property type="molecule type" value="Genomic_DNA"/>
</dbReference>
<proteinExistence type="inferred from homology"/>
<evidence type="ECO:0000256" key="1">
    <source>
        <dbReference type="ARBA" id="ARBA00004162"/>
    </source>
</evidence>
<accession>A0A2T4IGZ1</accession>
<protein>
    <submittedName>
        <fullName evidence="11">Type VI secretion system protein TssL</fullName>
    </submittedName>
</protein>
<evidence type="ECO:0000313" key="12">
    <source>
        <dbReference type="Proteomes" id="UP000241193"/>
    </source>
</evidence>
<dbReference type="Gene3D" id="3.30.1330.60">
    <property type="entry name" value="OmpA-like domain"/>
    <property type="match status" value="1"/>
</dbReference>
<evidence type="ECO:0000259" key="10">
    <source>
        <dbReference type="PROSITE" id="PS51123"/>
    </source>
</evidence>
<keyword evidence="3" id="KW-1003">Cell membrane</keyword>
<feature type="transmembrane region" description="Helical" evidence="9">
    <location>
        <begin position="12"/>
        <end position="36"/>
    </location>
</feature>
<keyword evidence="4 9" id="KW-0812">Transmembrane</keyword>
<keyword evidence="12" id="KW-1185">Reference proteome</keyword>
<name>A0A2T4IGZ1_9RHOO</name>
<evidence type="ECO:0000256" key="3">
    <source>
        <dbReference type="ARBA" id="ARBA00022475"/>
    </source>
</evidence>